<dbReference type="OrthoDB" id="64220at2759"/>
<dbReference type="GO" id="GO:0046900">
    <property type="term" value="P:tetrahydrofolylpolyglutamate metabolic process"/>
    <property type="evidence" value="ECO:0007669"/>
    <property type="project" value="TreeGrafter"/>
</dbReference>
<evidence type="ECO:0000313" key="11">
    <source>
        <dbReference type="Proteomes" id="UP000007264"/>
    </source>
</evidence>
<sequence>MLAILRGEKIVYTRSECARIPNSSHLSTISSNSTGYVSDRPLIGILTQPGNPAPGNQSYIAASYIKFVESAGARAVPIPYDAPRAEVQRLFRAVNGALIPGGGQNLSPHHPFFDTSALLLNLSIAANDAGDFFPLHGTCLGFEALAVIVSGDGRALTKFDSYDNASPLVLTEDGKNDSTFFGAFPPEVLRGLQEQPLAMENHGKGLAMSTYEGSERLKDFFVVTSLSSDRRHAVYISTMEARKYPITATQWHPEKNSFEWARKLQIPHSSSAVEVTHAAAKYLVDQARKNTHSPASQQEEEDILIYNYPTTYTGKGDPGHPGKESDFDECYFFEPYNASSLPAAS</sequence>
<dbReference type="InterPro" id="IPR015527">
    <property type="entry name" value="Pept_C26_g-glut_hydrolase"/>
</dbReference>
<keyword evidence="5" id="KW-0732">Signal</keyword>
<name>I0YRJ2_COCSC</name>
<evidence type="ECO:0000256" key="5">
    <source>
        <dbReference type="ARBA" id="ARBA00022729"/>
    </source>
</evidence>
<dbReference type="InterPro" id="IPR029062">
    <property type="entry name" value="Class_I_gatase-like"/>
</dbReference>
<evidence type="ECO:0000256" key="3">
    <source>
        <dbReference type="ARBA" id="ARBA00012886"/>
    </source>
</evidence>
<dbReference type="PROSITE" id="PS51273">
    <property type="entry name" value="GATASE_TYPE_1"/>
    <property type="match status" value="1"/>
</dbReference>
<keyword evidence="4" id="KW-0964">Secreted</keyword>
<comment type="catalytic activity">
    <reaction evidence="7 9">
        <text>(6S)-5,6,7,8-tetrahydrofolyl-(gamma-L-Glu)(n) + (n-1) H2O = (6S)-5,6,7,8-tetrahydrofolate + (n-1) L-glutamate</text>
        <dbReference type="Rhea" id="RHEA:56784"/>
        <dbReference type="Rhea" id="RHEA-COMP:14738"/>
        <dbReference type="ChEBI" id="CHEBI:15377"/>
        <dbReference type="ChEBI" id="CHEBI:29985"/>
        <dbReference type="ChEBI" id="CHEBI:57453"/>
        <dbReference type="ChEBI" id="CHEBI:141005"/>
        <dbReference type="EC" id="3.4.19.9"/>
    </reaction>
</comment>
<evidence type="ECO:0000256" key="7">
    <source>
        <dbReference type="ARBA" id="ARBA00051589"/>
    </source>
</evidence>
<evidence type="ECO:0000256" key="8">
    <source>
        <dbReference type="PIRSR" id="PIRSR615527-1"/>
    </source>
</evidence>
<comment type="similarity">
    <text evidence="2">Belongs to the peptidase C26 family.</text>
</comment>
<comment type="caution">
    <text evidence="10">The sequence shown here is derived from an EMBL/GenBank/DDBJ whole genome shotgun (WGS) entry which is preliminary data.</text>
</comment>
<comment type="subcellular location">
    <subcellularLocation>
        <location evidence="1">Secreted</location>
        <location evidence="1">Extracellular space</location>
    </subcellularLocation>
</comment>
<dbReference type="GO" id="GO:0034722">
    <property type="term" value="F:gamma-glutamyl-peptidase activity"/>
    <property type="evidence" value="ECO:0007669"/>
    <property type="project" value="UniProtKB-UniRule"/>
</dbReference>
<dbReference type="eggNOG" id="KOG1559">
    <property type="taxonomic scope" value="Eukaryota"/>
</dbReference>
<dbReference type="RefSeq" id="XP_005645555.1">
    <property type="nucleotide sequence ID" value="XM_005645498.1"/>
</dbReference>
<evidence type="ECO:0000256" key="9">
    <source>
        <dbReference type="PROSITE-ProRule" id="PRU00607"/>
    </source>
</evidence>
<evidence type="ECO:0000256" key="1">
    <source>
        <dbReference type="ARBA" id="ARBA00004239"/>
    </source>
</evidence>
<dbReference type="SUPFAM" id="SSF52317">
    <property type="entry name" value="Class I glutamine amidotransferase-like"/>
    <property type="match status" value="1"/>
</dbReference>
<dbReference type="EC" id="3.4.19.9" evidence="3 9"/>
<dbReference type="MEROPS" id="C26.001"/>
<dbReference type="Gene3D" id="3.40.50.880">
    <property type="match status" value="1"/>
</dbReference>
<dbReference type="GO" id="GO:0005576">
    <property type="term" value="C:extracellular region"/>
    <property type="evidence" value="ECO:0007669"/>
    <property type="project" value="UniProtKB-SubCell"/>
</dbReference>
<dbReference type="GO" id="GO:0005773">
    <property type="term" value="C:vacuole"/>
    <property type="evidence" value="ECO:0007669"/>
    <property type="project" value="TreeGrafter"/>
</dbReference>
<feature type="active site" evidence="9">
    <location>
        <position position="252"/>
    </location>
</feature>
<gene>
    <name evidence="10" type="ORF">COCSUDRAFT_54091</name>
</gene>
<dbReference type="STRING" id="574566.I0YRJ2"/>
<accession>I0YRJ2</accession>
<protein>
    <recommendedName>
        <fullName evidence="3 9">folate gamma-glutamyl hydrolase</fullName>
        <ecNumber evidence="3 9">3.4.19.9</ecNumber>
    </recommendedName>
</protein>
<feature type="active site" description="Nucleophile" evidence="8 9">
    <location>
        <position position="139"/>
    </location>
</feature>
<dbReference type="GeneID" id="17038978"/>
<dbReference type="FunFam" id="3.40.50.880:FF:000024">
    <property type="entry name" value="Folate gamma-glutamyl hydrolase"/>
    <property type="match status" value="1"/>
</dbReference>
<keyword evidence="6 9" id="KW-0378">Hydrolase</keyword>
<evidence type="ECO:0000256" key="4">
    <source>
        <dbReference type="ARBA" id="ARBA00022525"/>
    </source>
</evidence>
<reference evidence="10 11" key="1">
    <citation type="journal article" date="2012" name="Genome Biol.">
        <title>The genome of the polar eukaryotic microalga coccomyxa subellipsoidea reveals traits of cold adaptation.</title>
        <authorList>
            <person name="Blanc G."/>
            <person name="Agarkova I."/>
            <person name="Grimwood J."/>
            <person name="Kuo A."/>
            <person name="Brueggeman A."/>
            <person name="Dunigan D."/>
            <person name="Gurnon J."/>
            <person name="Ladunga I."/>
            <person name="Lindquist E."/>
            <person name="Lucas S."/>
            <person name="Pangilinan J."/>
            <person name="Proschold T."/>
            <person name="Salamov A."/>
            <person name="Schmutz J."/>
            <person name="Weeks D."/>
            <person name="Yamada T."/>
            <person name="Claverie J.M."/>
            <person name="Grigoriev I."/>
            <person name="Van Etten J."/>
            <person name="Lomsadze A."/>
            <person name="Borodovsky M."/>
        </authorList>
    </citation>
    <scope>NUCLEOTIDE SEQUENCE [LARGE SCALE GENOMIC DNA]</scope>
    <source>
        <strain evidence="10 11">C-169</strain>
    </source>
</reference>
<proteinExistence type="inferred from homology"/>
<evidence type="ECO:0000313" key="10">
    <source>
        <dbReference type="EMBL" id="EIE21011.1"/>
    </source>
</evidence>
<dbReference type="Pfam" id="PF07722">
    <property type="entry name" value="Peptidase_C26"/>
    <property type="match status" value="1"/>
</dbReference>
<dbReference type="Proteomes" id="UP000007264">
    <property type="component" value="Unassembled WGS sequence"/>
</dbReference>
<organism evidence="10 11">
    <name type="scientific">Coccomyxa subellipsoidea (strain C-169)</name>
    <name type="common">Green microalga</name>
    <dbReference type="NCBI Taxonomy" id="574566"/>
    <lineage>
        <taxon>Eukaryota</taxon>
        <taxon>Viridiplantae</taxon>
        <taxon>Chlorophyta</taxon>
        <taxon>core chlorophytes</taxon>
        <taxon>Trebouxiophyceae</taxon>
        <taxon>Trebouxiophyceae incertae sedis</taxon>
        <taxon>Coccomyxaceae</taxon>
        <taxon>Coccomyxa</taxon>
        <taxon>Coccomyxa subellipsoidea</taxon>
    </lineage>
</organism>
<dbReference type="GO" id="GO:0016740">
    <property type="term" value="F:transferase activity"/>
    <property type="evidence" value="ECO:0007669"/>
    <property type="project" value="UniProtKB-KW"/>
</dbReference>
<dbReference type="AlphaFoldDB" id="I0YRJ2"/>
<dbReference type="PANTHER" id="PTHR11315:SF0">
    <property type="entry name" value="FOLATE GAMMA-GLUTAMYL HYDROLASE"/>
    <property type="match status" value="1"/>
</dbReference>
<dbReference type="PANTHER" id="PTHR11315">
    <property type="entry name" value="PROTEASE FAMILY C26 GAMMA-GLUTAMYL HYDROLASE"/>
    <property type="match status" value="1"/>
</dbReference>
<evidence type="ECO:0000256" key="6">
    <source>
        <dbReference type="ARBA" id="ARBA00022801"/>
    </source>
</evidence>
<dbReference type="PROSITE" id="PS51275">
    <property type="entry name" value="PEPTIDASE_C26_GGH"/>
    <property type="match status" value="1"/>
</dbReference>
<keyword evidence="11" id="KW-1185">Reference proteome</keyword>
<dbReference type="EMBL" id="AGSI01000013">
    <property type="protein sequence ID" value="EIE21011.1"/>
    <property type="molecule type" value="Genomic_DNA"/>
</dbReference>
<dbReference type="KEGG" id="csl:COCSUDRAFT_54091"/>
<dbReference type="InterPro" id="IPR011697">
    <property type="entry name" value="Peptidase_C26"/>
</dbReference>
<evidence type="ECO:0000256" key="2">
    <source>
        <dbReference type="ARBA" id="ARBA00011083"/>
    </source>
</evidence>
<feature type="active site" description="Proton donor" evidence="8">
    <location>
        <position position="252"/>
    </location>
</feature>